<dbReference type="GO" id="GO:0070086">
    <property type="term" value="P:ubiquitin-dependent endocytosis"/>
    <property type="evidence" value="ECO:0007669"/>
    <property type="project" value="TreeGrafter"/>
</dbReference>
<dbReference type="EMBL" id="VCAU01000100">
    <property type="protein sequence ID" value="KAF9885235.1"/>
    <property type="molecule type" value="Genomic_DNA"/>
</dbReference>
<evidence type="ECO:0000256" key="1">
    <source>
        <dbReference type="ARBA" id="ARBA00005298"/>
    </source>
</evidence>
<protein>
    <recommendedName>
        <fullName evidence="2">Arrestin C-terminal-like domain-containing protein</fullName>
    </recommendedName>
</protein>
<accession>A0AAD4GQ96</accession>
<evidence type="ECO:0000313" key="4">
    <source>
        <dbReference type="Proteomes" id="UP001194746"/>
    </source>
</evidence>
<dbReference type="GO" id="GO:0005829">
    <property type="term" value="C:cytosol"/>
    <property type="evidence" value="ECO:0007669"/>
    <property type="project" value="TreeGrafter"/>
</dbReference>
<dbReference type="GO" id="GO:0005886">
    <property type="term" value="C:plasma membrane"/>
    <property type="evidence" value="ECO:0007669"/>
    <property type="project" value="TreeGrafter"/>
</dbReference>
<proteinExistence type="inferred from homology"/>
<keyword evidence="4" id="KW-1185">Reference proteome</keyword>
<reference evidence="3" key="1">
    <citation type="journal article" date="2019" name="Beilstein J. Org. Chem.">
        <title>Nanangenines: drimane sesquiterpenoids as the dominant metabolite cohort of a novel Australian fungus, Aspergillus nanangensis.</title>
        <authorList>
            <person name="Lacey H.J."/>
            <person name="Gilchrist C.L.M."/>
            <person name="Crombie A."/>
            <person name="Kalaitzis J.A."/>
            <person name="Vuong D."/>
            <person name="Rutledge P.J."/>
            <person name="Turner P."/>
            <person name="Pitt J.I."/>
            <person name="Lacey E."/>
            <person name="Chooi Y.H."/>
            <person name="Piggott A.M."/>
        </authorList>
    </citation>
    <scope>NUCLEOTIDE SEQUENCE</scope>
    <source>
        <strain evidence="3">MST-FP2251</strain>
    </source>
</reference>
<dbReference type="InterPro" id="IPR050357">
    <property type="entry name" value="Arrestin_domain-protein"/>
</dbReference>
<organism evidence="3 4">
    <name type="scientific">Aspergillus nanangensis</name>
    <dbReference type="NCBI Taxonomy" id="2582783"/>
    <lineage>
        <taxon>Eukaryota</taxon>
        <taxon>Fungi</taxon>
        <taxon>Dikarya</taxon>
        <taxon>Ascomycota</taxon>
        <taxon>Pezizomycotina</taxon>
        <taxon>Eurotiomycetes</taxon>
        <taxon>Eurotiomycetidae</taxon>
        <taxon>Eurotiales</taxon>
        <taxon>Aspergillaceae</taxon>
        <taxon>Aspergillus</taxon>
        <taxon>Aspergillus subgen. Circumdati</taxon>
    </lineage>
</organism>
<dbReference type="PANTHER" id="PTHR11188:SF17">
    <property type="entry name" value="FI21816P1"/>
    <property type="match status" value="1"/>
</dbReference>
<dbReference type="SMART" id="SM01017">
    <property type="entry name" value="Arrestin_C"/>
    <property type="match status" value="1"/>
</dbReference>
<comment type="caution">
    <text evidence="3">The sequence shown here is derived from an EMBL/GenBank/DDBJ whole genome shotgun (WGS) entry which is preliminary data.</text>
</comment>
<dbReference type="GO" id="GO:0031625">
    <property type="term" value="F:ubiquitin protein ligase binding"/>
    <property type="evidence" value="ECO:0007669"/>
    <property type="project" value="TreeGrafter"/>
</dbReference>
<dbReference type="AlphaFoldDB" id="A0AAD4GQ96"/>
<reference evidence="3" key="2">
    <citation type="submission" date="2020-02" db="EMBL/GenBank/DDBJ databases">
        <authorList>
            <person name="Gilchrist C.L.M."/>
            <person name="Chooi Y.-H."/>
        </authorList>
    </citation>
    <scope>NUCLEOTIDE SEQUENCE</scope>
    <source>
        <strain evidence="3">MST-FP2251</strain>
    </source>
</reference>
<dbReference type="Proteomes" id="UP001194746">
    <property type="component" value="Unassembled WGS sequence"/>
</dbReference>
<name>A0AAD4GQ96_ASPNN</name>
<sequence length="428" mass="48270">MKMGNGNSFYCALRSIMHIPPYRAKSFSNAFAFRKTHSFPSEAYGRQRDICSPRRKGEAVSFHAPRSHIQSLIRNRPYDEGAMFSSFHEEFTVNRKQSLAASKKLNTFTLPAGDYEFPFEILLDGNLLETIVGPEHEYHSYEVYGVVERKWSRDIIVSQPLRLHKAFAPEPSDILVSDPTSIEGHWDDKVQYSISILESNIPFGSKFPVQFWLAPLSKGLQLGTIQIDILEQHNLKINAPAVYAGQFNLQYLTSTREHVIFSQRYNSTGEHVSIGSETFDVEWCTAKTVTLPQDLEVCTQRVNTKNIKIHHLIAFTIELKEESGSTSKIKGTIPVNVFMSPHVLDGNSVVHGSDIAELQQRHSSPPPLYNDHKCDMLLSSYLQVVDEVRTGDVIPPAGLSENSHFEHGEYECAPSYEAAIGTQRILVD</sequence>
<dbReference type="InterPro" id="IPR014752">
    <property type="entry name" value="Arrestin-like_C"/>
</dbReference>
<evidence type="ECO:0000313" key="3">
    <source>
        <dbReference type="EMBL" id="KAF9885235.1"/>
    </source>
</evidence>
<feature type="domain" description="Arrestin C-terminal-like" evidence="2">
    <location>
        <begin position="186"/>
        <end position="342"/>
    </location>
</feature>
<comment type="similarity">
    <text evidence="1">Belongs to the arrestin family.</text>
</comment>
<dbReference type="Pfam" id="PF02752">
    <property type="entry name" value="Arrestin_C"/>
    <property type="match status" value="1"/>
</dbReference>
<gene>
    <name evidence="3" type="ORF">FE257_000595</name>
</gene>
<dbReference type="GO" id="GO:0030674">
    <property type="term" value="F:protein-macromolecule adaptor activity"/>
    <property type="evidence" value="ECO:0007669"/>
    <property type="project" value="TreeGrafter"/>
</dbReference>
<dbReference type="InterPro" id="IPR011022">
    <property type="entry name" value="Arrestin_C-like"/>
</dbReference>
<evidence type="ECO:0000259" key="2">
    <source>
        <dbReference type="SMART" id="SM01017"/>
    </source>
</evidence>
<dbReference type="Gene3D" id="2.60.40.640">
    <property type="match status" value="1"/>
</dbReference>
<dbReference type="PANTHER" id="PTHR11188">
    <property type="entry name" value="ARRESTIN DOMAIN CONTAINING PROTEIN"/>
    <property type="match status" value="1"/>
</dbReference>